<keyword evidence="3" id="KW-0804">Transcription</keyword>
<comment type="caution">
    <text evidence="5">The sequence shown here is derived from an EMBL/GenBank/DDBJ whole genome shotgun (WGS) entry which is preliminary data.</text>
</comment>
<dbReference type="PRINTS" id="PR00037">
    <property type="entry name" value="HTHLACR"/>
</dbReference>
<dbReference type="PANTHER" id="PTHR30363">
    <property type="entry name" value="HTH-TYPE TRANSCRIPTIONAL REGULATOR SRLR-RELATED"/>
    <property type="match status" value="1"/>
</dbReference>
<dbReference type="InterPro" id="IPR036388">
    <property type="entry name" value="WH-like_DNA-bd_sf"/>
</dbReference>
<keyword evidence="2 5" id="KW-0238">DNA-binding</keyword>
<dbReference type="InterPro" id="IPR018356">
    <property type="entry name" value="Tscrpt_reg_HTH_DeoR_CS"/>
</dbReference>
<dbReference type="InterPro" id="IPR050313">
    <property type="entry name" value="Carb_Metab_HTH_regulators"/>
</dbReference>
<dbReference type="CDD" id="cd00090">
    <property type="entry name" value="HTH_ARSR"/>
    <property type="match status" value="1"/>
</dbReference>
<sequence length="250" mass="27011">MYPQQRRDALLTLLAKHGFVSYADLANELGVSEMTVRRDLRALKEAGLVETVVGGGQVKGSANEVGFMAKRILQAEAKEEISRLARSLIEPGMTVGLTAGTTTWTLSQSLRGFRDVTFVTNSTNVALALKSGGFDDIYLTGGHFRTPSDALVGPLAEAAAMQVHTDILFMGVHGIDVEKGMSTPNMLEASVNRVLMNKTDRVVLLFDHTKWGVEAFAHIAPMDAVDDIITDVARPETNAAMQLGIRVQVV</sequence>
<dbReference type="SMART" id="SM01134">
    <property type="entry name" value="DeoRC"/>
    <property type="match status" value="1"/>
</dbReference>
<proteinExistence type="predicted"/>
<organism evidence="5 6">
    <name type="scientific">Alicyclobacillus fodiniaquatilis</name>
    <dbReference type="NCBI Taxonomy" id="1661150"/>
    <lineage>
        <taxon>Bacteria</taxon>
        <taxon>Bacillati</taxon>
        <taxon>Bacillota</taxon>
        <taxon>Bacilli</taxon>
        <taxon>Bacillales</taxon>
        <taxon>Alicyclobacillaceae</taxon>
        <taxon>Alicyclobacillus</taxon>
    </lineage>
</organism>
<accession>A0ABW4JAE4</accession>
<dbReference type="InterPro" id="IPR014036">
    <property type="entry name" value="DeoR-like_C"/>
</dbReference>
<dbReference type="PROSITE" id="PS51000">
    <property type="entry name" value="HTH_DEOR_2"/>
    <property type="match status" value="1"/>
</dbReference>
<dbReference type="SMART" id="SM00420">
    <property type="entry name" value="HTH_DEOR"/>
    <property type="match status" value="1"/>
</dbReference>
<dbReference type="PROSITE" id="PS00894">
    <property type="entry name" value="HTH_DEOR_1"/>
    <property type="match status" value="1"/>
</dbReference>
<gene>
    <name evidence="5" type="ORF">ACFSB2_00885</name>
</gene>
<protein>
    <submittedName>
        <fullName evidence="5">DeoR/GlpR family DNA-binding transcription regulator</fullName>
    </submittedName>
</protein>
<dbReference type="GO" id="GO:0003677">
    <property type="term" value="F:DNA binding"/>
    <property type="evidence" value="ECO:0007669"/>
    <property type="project" value="UniProtKB-KW"/>
</dbReference>
<keyword evidence="6" id="KW-1185">Reference proteome</keyword>
<dbReference type="InterPro" id="IPR011991">
    <property type="entry name" value="ArsR-like_HTH"/>
</dbReference>
<feature type="domain" description="HTH deoR-type" evidence="4">
    <location>
        <begin position="3"/>
        <end position="58"/>
    </location>
</feature>
<dbReference type="SUPFAM" id="SSF100950">
    <property type="entry name" value="NagB/RpiA/CoA transferase-like"/>
    <property type="match status" value="1"/>
</dbReference>
<dbReference type="EMBL" id="JBHUCX010000004">
    <property type="protein sequence ID" value="MFD1673276.1"/>
    <property type="molecule type" value="Genomic_DNA"/>
</dbReference>
<evidence type="ECO:0000256" key="1">
    <source>
        <dbReference type="ARBA" id="ARBA00023015"/>
    </source>
</evidence>
<name>A0ABW4JAE4_9BACL</name>
<keyword evidence="1" id="KW-0805">Transcription regulation</keyword>
<evidence type="ECO:0000313" key="5">
    <source>
        <dbReference type="EMBL" id="MFD1673276.1"/>
    </source>
</evidence>
<evidence type="ECO:0000256" key="2">
    <source>
        <dbReference type="ARBA" id="ARBA00023125"/>
    </source>
</evidence>
<evidence type="ECO:0000259" key="4">
    <source>
        <dbReference type="PROSITE" id="PS51000"/>
    </source>
</evidence>
<dbReference type="InterPro" id="IPR001034">
    <property type="entry name" value="DeoR_HTH"/>
</dbReference>
<dbReference type="InterPro" id="IPR037171">
    <property type="entry name" value="NagB/RpiA_transferase-like"/>
</dbReference>
<evidence type="ECO:0000313" key="6">
    <source>
        <dbReference type="Proteomes" id="UP001597079"/>
    </source>
</evidence>
<dbReference type="Pfam" id="PF00455">
    <property type="entry name" value="DeoRC"/>
    <property type="match status" value="1"/>
</dbReference>
<dbReference type="SUPFAM" id="SSF46785">
    <property type="entry name" value="Winged helix' DNA-binding domain"/>
    <property type="match status" value="1"/>
</dbReference>
<evidence type="ECO:0000256" key="3">
    <source>
        <dbReference type="ARBA" id="ARBA00023163"/>
    </source>
</evidence>
<dbReference type="PANTHER" id="PTHR30363:SF44">
    <property type="entry name" value="AGA OPERON TRANSCRIPTIONAL REPRESSOR-RELATED"/>
    <property type="match status" value="1"/>
</dbReference>
<dbReference type="InterPro" id="IPR036390">
    <property type="entry name" value="WH_DNA-bd_sf"/>
</dbReference>
<dbReference type="Gene3D" id="3.40.50.1360">
    <property type="match status" value="1"/>
</dbReference>
<reference evidence="6" key="1">
    <citation type="journal article" date="2019" name="Int. J. Syst. Evol. Microbiol.">
        <title>The Global Catalogue of Microorganisms (GCM) 10K type strain sequencing project: providing services to taxonomists for standard genome sequencing and annotation.</title>
        <authorList>
            <consortium name="The Broad Institute Genomics Platform"/>
            <consortium name="The Broad Institute Genome Sequencing Center for Infectious Disease"/>
            <person name="Wu L."/>
            <person name="Ma J."/>
        </authorList>
    </citation>
    <scope>NUCLEOTIDE SEQUENCE [LARGE SCALE GENOMIC DNA]</scope>
    <source>
        <strain evidence="6">CGMCC 1.12286</strain>
    </source>
</reference>
<dbReference type="Gene3D" id="1.10.10.10">
    <property type="entry name" value="Winged helix-like DNA-binding domain superfamily/Winged helix DNA-binding domain"/>
    <property type="match status" value="1"/>
</dbReference>
<dbReference type="Proteomes" id="UP001597079">
    <property type="component" value="Unassembled WGS sequence"/>
</dbReference>
<dbReference type="RefSeq" id="WP_377940635.1">
    <property type="nucleotide sequence ID" value="NZ_JBHUCX010000004.1"/>
</dbReference>
<dbReference type="Pfam" id="PF08220">
    <property type="entry name" value="HTH_DeoR"/>
    <property type="match status" value="1"/>
</dbReference>